<reference evidence="1" key="1">
    <citation type="journal article" date="2021" name="Proc. Natl. Acad. Sci. U.S.A.">
        <title>A Catalog of Tens of Thousands of Viruses from Human Metagenomes Reveals Hidden Associations with Chronic Diseases.</title>
        <authorList>
            <person name="Tisza M.J."/>
            <person name="Buck C.B."/>
        </authorList>
    </citation>
    <scope>NUCLEOTIDE SEQUENCE</scope>
    <source>
        <strain evidence="1">CtqEN1</strain>
    </source>
</reference>
<proteinExistence type="predicted"/>
<dbReference type="EMBL" id="BK032535">
    <property type="protein sequence ID" value="DAF46313.1"/>
    <property type="molecule type" value="Genomic_DNA"/>
</dbReference>
<protein>
    <submittedName>
        <fullName evidence="1">Uncharacterized protein</fullName>
    </submittedName>
</protein>
<accession>A0A8S5S5U2</accession>
<sequence length="355" mass="42679">MPNFESLFYVTMYIKVHGVDENVVGGFEKFKPLPDLSYEVKVKIIEHYSRMKSATHKTRLLKNVYELGKDFDYDRFLKYEEYANAHPKDSSSLEFHKLKYGDELGVQKYNEKTAKSTHTIESFIEKYKEDGPRKYKEYNESKRSTLENFILRHGEEEGTRRWNQFCERNKGNHSLERRIEKHGEEEGRRLFEETRYKMENKNTLEYYINLYGEEEGRSRWNWRNLRISTSVKFIDKEMVWKIGTPTYYRWVEATGCLKLTDEEKLKLDRYYRSVWKVTMRQPLHLLPNFDKRGHQSVEDSFAIDHKISIIYGFKNDIPPKVIGDINNLQMLPHFENSRKQGDCYSMLDYCYRGEL</sequence>
<name>A0A8S5S5U2_9CAUD</name>
<organism evidence="1">
    <name type="scientific">Myoviridae sp. ctqEN1</name>
    <dbReference type="NCBI Taxonomy" id="2827709"/>
    <lineage>
        <taxon>Viruses</taxon>
        <taxon>Duplodnaviria</taxon>
        <taxon>Heunggongvirae</taxon>
        <taxon>Uroviricota</taxon>
        <taxon>Caudoviricetes</taxon>
    </lineage>
</organism>
<evidence type="ECO:0000313" key="1">
    <source>
        <dbReference type="EMBL" id="DAF46313.1"/>
    </source>
</evidence>